<dbReference type="Gene3D" id="3.30.565.10">
    <property type="entry name" value="Histidine kinase-like ATPase, C-terminal domain"/>
    <property type="match status" value="1"/>
</dbReference>
<dbReference type="Pfam" id="PF00072">
    <property type="entry name" value="Response_reg"/>
    <property type="match status" value="1"/>
</dbReference>
<dbReference type="InterPro" id="IPR036097">
    <property type="entry name" value="HisK_dim/P_sf"/>
</dbReference>
<evidence type="ECO:0000256" key="2">
    <source>
        <dbReference type="ARBA" id="ARBA00012438"/>
    </source>
</evidence>
<dbReference type="PROSITE" id="PS50109">
    <property type="entry name" value="HIS_KIN"/>
    <property type="match status" value="1"/>
</dbReference>
<protein>
    <recommendedName>
        <fullName evidence="2">histidine kinase</fullName>
        <ecNumber evidence="2">2.7.13.3</ecNumber>
    </recommendedName>
</protein>
<dbReference type="GO" id="GO:0005886">
    <property type="term" value="C:plasma membrane"/>
    <property type="evidence" value="ECO:0007669"/>
    <property type="project" value="TreeGrafter"/>
</dbReference>
<dbReference type="InterPro" id="IPR003661">
    <property type="entry name" value="HisK_dim/P_dom"/>
</dbReference>
<evidence type="ECO:0000256" key="7">
    <source>
        <dbReference type="SAM" id="MobiDB-lite"/>
    </source>
</evidence>
<proteinExistence type="predicted"/>
<dbReference type="SUPFAM" id="SSF55874">
    <property type="entry name" value="ATPase domain of HSP90 chaperone/DNA topoisomerase II/histidine kinase"/>
    <property type="match status" value="1"/>
</dbReference>
<accession>A0A3D8QQT6</accession>
<name>A0A3D8QQT6_9HELO</name>
<gene>
    <name evidence="10" type="ORF">BP5796_10674</name>
</gene>
<dbReference type="SUPFAM" id="SSF47384">
    <property type="entry name" value="Homodimeric domain of signal transducing histidine kinase"/>
    <property type="match status" value="1"/>
</dbReference>
<evidence type="ECO:0000256" key="3">
    <source>
        <dbReference type="ARBA" id="ARBA00022553"/>
    </source>
</evidence>
<dbReference type="PANTHER" id="PTHR43047:SF2">
    <property type="entry name" value="HISTIDINE KINASE M7"/>
    <property type="match status" value="1"/>
</dbReference>
<keyword evidence="5" id="KW-0418">Kinase</keyword>
<evidence type="ECO:0000313" key="10">
    <source>
        <dbReference type="EMBL" id="RDW64172.1"/>
    </source>
</evidence>
<dbReference type="InterPro" id="IPR001789">
    <property type="entry name" value="Sig_transdc_resp-reg_receiver"/>
</dbReference>
<organism evidence="10 11">
    <name type="scientific">Coleophoma crateriformis</name>
    <dbReference type="NCBI Taxonomy" id="565419"/>
    <lineage>
        <taxon>Eukaryota</taxon>
        <taxon>Fungi</taxon>
        <taxon>Dikarya</taxon>
        <taxon>Ascomycota</taxon>
        <taxon>Pezizomycotina</taxon>
        <taxon>Leotiomycetes</taxon>
        <taxon>Helotiales</taxon>
        <taxon>Dermateaceae</taxon>
        <taxon>Coleophoma</taxon>
    </lineage>
</organism>
<dbReference type="Proteomes" id="UP000256328">
    <property type="component" value="Unassembled WGS sequence"/>
</dbReference>
<dbReference type="FunFam" id="1.10.287.130:FF:000100">
    <property type="entry name" value="Sensor histidine kinase/response regulator"/>
    <property type="match status" value="1"/>
</dbReference>
<dbReference type="Gene3D" id="3.40.50.2300">
    <property type="match status" value="1"/>
</dbReference>
<keyword evidence="11" id="KW-1185">Reference proteome</keyword>
<comment type="caution">
    <text evidence="10">The sequence shown here is derived from an EMBL/GenBank/DDBJ whole genome shotgun (WGS) entry which is preliminary data.</text>
</comment>
<evidence type="ECO:0000313" key="11">
    <source>
        <dbReference type="Proteomes" id="UP000256328"/>
    </source>
</evidence>
<reference evidence="10 11" key="1">
    <citation type="journal article" date="2018" name="IMA Fungus">
        <title>IMA Genome-F 9: Draft genome sequence of Annulohypoxylon stygium, Aspergillus mulundensis, Berkeleyomyces basicola (syn. Thielaviopsis basicola), Ceratocystis smalleyi, two Cercospora beticola strains, Coleophoma cylindrospora, Fusarium fracticaudum, Phialophora cf. hyalina, and Morchella septimelata.</title>
        <authorList>
            <person name="Wingfield B.D."/>
            <person name="Bills G.F."/>
            <person name="Dong Y."/>
            <person name="Huang W."/>
            <person name="Nel W.J."/>
            <person name="Swalarsk-Parry B.S."/>
            <person name="Vaghefi N."/>
            <person name="Wilken P.M."/>
            <person name="An Z."/>
            <person name="de Beer Z.W."/>
            <person name="De Vos L."/>
            <person name="Chen L."/>
            <person name="Duong T.A."/>
            <person name="Gao Y."/>
            <person name="Hammerbacher A."/>
            <person name="Kikkert J.R."/>
            <person name="Li Y."/>
            <person name="Li H."/>
            <person name="Li K."/>
            <person name="Li Q."/>
            <person name="Liu X."/>
            <person name="Ma X."/>
            <person name="Naidoo K."/>
            <person name="Pethybridge S.J."/>
            <person name="Sun J."/>
            <person name="Steenkamp E.T."/>
            <person name="van der Nest M.A."/>
            <person name="van Wyk S."/>
            <person name="Wingfield M.J."/>
            <person name="Xiong C."/>
            <person name="Yue Q."/>
            <person name="Zhang X."/>
        </authorList>
    </citation>
    <scope>NUCLEOTIDE SEQUENCE [LARGE SCALE GENOMIC DNA]</scope>
    <source>
        <strain evidence="10 11">BP5796</strain>
    </source>
</reference>
<dbReference type="PROSITE" id="PS50110">
    <property type="entry name" value="RESPONSE_REGULATORY"/>
    <property type="match status" value="1"/>
</dbReference>
<dbReference type="OrthoDB" id="60033at2759"/>
<dbReference type="SMART" id="SM00448">
    <property type="entry name" value="REC"/>
    <property type="match status" value="1"/>
</dbReference>
<feature type="region of interest" description="Disordered" evidence="7">
    <location>
        <begin position="469"/>
        <end position="490"/>
    </location>
</feature>
<feature type="domain" description="Histidine kinase" evidence="8">
    <location>
        <begin position="571"/>
        <end position="702"/>
    </location>
</feature>
<dbReference type="CDD" id="cd00082">
    <property type="entry name" value="HisKA"/>
    <property type="match status" value="1"/>
</dbReference>
<evidence type="ECO:0000256" key="6">
    <source>
        <dbReference type="PROSITE-ProRule" id="PRU00169"/>
    </source>
</evidence>
<dbReference type="EC" id="2.7.13.3" evidence="2"/>
<feature type="domain" description="Response regulatory" evidence="9">
    <location>
        <begin position="777"/>
        <end position="905"/>
    </location>
</feature>
<evidence type="ECO:0000256" key="1">
    <source>
        <dbReference type="ARBA" id="ARBA00000085"/>
    </source>
</evidence>
<comment type="catalytic activity">
    <reaction evidence="1">
        <text>ATP + protein L-histidine = ADP + protein N-phospho-L-histidine.</text>
        <dbReference type="EC" id="2.7.13.3"/>
    </reaction>
</comment>
<dbReference type="InterPro" id="IPR036890">
    <property type="entry name" value="HATPase_C_sf"/>
</dbReference>
<evidence type="ECO:0000256" key="4">
    <source>
        <dbReference type="ARBA" id="ARBA00022679"/>
    </source>
</evidence>
<dbReference type="AlphaFoldDB" id="A0A3D8QQT6"/>
<keyword evidence="3 6" id="KW-0597">Phosphoprotein</keyword>
<dbReference type="SUPFAM" id="SSF52172">
    <property type="entry name" value="CheY-like"/>
    <property type="match status" value="1"/>
</dbReference>
<keyword evidence="4" id="KW-0808">Transferase</keyword>
<feature type="modified residue" description="4-aspartylphosphate" evidence="6">
    <location>
        <position position="836"/>
    </location>
</feature>
<dbReference type="CDD" id="cd17546">
    <property type="entry name" value="REC_hyHK_CKI1_RcsC-like"/>
    <property type="match status" value="1"/>
</dbReference>
<dbReference type="SMART" id="SM00387">
    <property type="entry name" value="HATPase_c"/>
    <property type="match status" value="1"/>
</dbReference>
<evidence type="ECO:0000256" key="5">
    <source>
        <dbReference type="ARBA" id="ARBA00022777"/>
    </source>
</evidence>
<evidence type="ECO:0000259" key="8">
    <source>
        <dbReference type="PROSITE" id="PS50109"/>
    </source>
</evidence>
<dbReference type="InterPro" id="IPR011006">
    <property type="entry name" value="CheY-like_superfamily"/>
</dbReference>
<dbReference type="EMBL" id="PDLN01000016">
    <property type="protein sequence ID" value="RDW64172.1"/>
    <property type="molecule type" value="Genomic_DNA"/>
</dbReference>
<dbReference type="InterPro" id="IPR005467">
    <property type="entry name" value="His_kinase_dom"/>
</dbReference>
<dbReference type="GO" id="GO:0000155">
    <property type="term" value="F:phosphorelay sensor kinase activity"/>
    <property type="evidence" value="ECO:0007669"/>
    <property type="project" value="InterPro"/>
</dbReference>
<dbReference type="Pfam" id="PF02518">
    <property type="entry name" value="HATPase_c"/>
    <property type="match status" value="1"/>
</dbReference>
<dbReference type="GO" id="GO:0009927">
    <property type="term" value="F:histidine phosphotransfer kinase activity"/>
    <property type="evidence" value="ECO:0007669"/>
    <property type="project" value="TreeGrafter"/>
</dbReference>
<dbReference type="InterPro" id="IPR004358">
    <property type="entry name" value="Sig_transdc_His_kin-like_C"/>
</dbReference>
<sequence>MQETYFCPNVFEGRVRTYRPQRARARARIEDKATADCLRAGQKAMEAEVAPDLINLEPKGTGARDQAVGESIDRATLCLPNYDSDRIVHQGDVGFKDALRQYFPVTESNATERLVNLKSALRTASTHDFWALLLEEMCAITGAQCAFVAKRMLVDDQDSAVEMPPLGEPGSCLMGVAFHINTGSEKQLYRDYRYHAYGTPCAHMRHDKVFVIPERVAEVCPNNPNAATLPFQSEAFIGVPLFAEGKSFAHFCLIWSSEGAQKRSLSWIYLEMFMHSLEDLITQRLLERRGFAKDSDDPNSTPAKVIPLSAITASQSLKPYARSLSHELRTPMQGVIGMLDIMYSTVLDAIATQDNLVVRSVFTDLKGHIEVVQDSSKRAVEAADNVVHAYDLNMQMPETPLSSEDDLESVESEMDSMATDKYGLGRTSTKRKLSESSIRNTRYSSDAVGFHPGPPLKKMFTITEAEYSPALHRQPPTPTSAGGPRANGPDFSPECYFDLGSSPTRASPVLMPADIGPTRRRIVIRDFMRELVHTALKSGHPTSEVHIETALGETIEVQTQGPRGETNNRLINLSIEDEVPIAMVTEEQHLKFSLQKVVDNALKFTESGSITITVKMGRNSLAEIWVVDTGCGITEESRSHLFTPHFQEDASISRSRDGLGLSLFNAKAHVRRNLGGDVTLERSATEGDQKGSSFLIRLPIPSDPADASLLNDTASLYHSDKDCNGSDKSISSVNSLTLTTTATTTQSFQATTQQSSGKESRKRSVFNGNLAKEYPIKFLIAEDNAINRNVAVASLTKLGYGKDDITLAFDGVEAVRQYEASLSKPPHERYTAILMDIWMPNMDGYEATAAISDLARRHGQTTTIFAVTADITSDCVERAKGAGMQRFLAKPYKVFDIERLITEHFSAAPKAA</sequence>
<evidence type="ECO:0000259" key="9">
    <source>
        <dbReference type="PROSITE" id="PS50110"/>
    </source>
</evidence>
<dbReference type="PANTHER" id="PTHR43047">
    <property type="entry name" value="TWO-COMPONENT HISTIDINE PROTEIN KINASE"/>
    <property type="match status" value="1"/>
</dbReference>
<dbReference type="PRINTS" id="PR00344">
    <property type="entry name" value="BCTRLSENSOR"/>
</dbReference>
<dbReference type="InterPro" id="IPR003594">
    <property type="entry name" value="HATPase_dom"/>
</dbReference>
<dbReference type="Gene3D" id="1.10.287.130">
    <property type="match status" value="1"/>
</dbReference>